<feature type="transmembrane region" description="Helical" evidence="7">
    <location>
        <begin position="299"/>
        <end position="317"/>
    </location>
</feature>
<dbReference type="PANTHER" id="PTHR43124">
    <property type="entry name" value="PURINE EFFLUX PUMP PBUE"/>
    <property type="match status" value="1"/>
</dbReference>
<dbReference type="EMBL" id="JAAVJC010000051">
    <property type="protein sequence ID" value="NJQ15064.1"/>
    <property type="molecule type" value="Genomic_DNA"/>
</dbReference>
<evidence type="ECO:0000256" key="5">
    <source>
        <dbReference type="ARBA" id="ARBA00023136"/>
    </source>
</evidence>
<feature type="transmembrane region" description="Helical" evidence="7">
    <location>
        <begin position="94"/>
        <end position="118"/>
    </location>
</feature>
<dbReference type="Pfam" id="PF07690">
    <property type="entry name" value="MFS_1"/>
    <property type="match status" value="1"/>
</dbReference>
<dbReference type="Proteomes" id="UP000727056">
    <property type="component" value="Unassembled WGS sequence"/>
</dbReference>
<feature type="compositionally biased region" description="Basic and acidic residues" evidence="6">
    <location>
        <begin position="455"/>
        <end position="467"/>
    </location>
</feature>
<organism evidence="9 10">
    <name type="scientific">Streptomyces bohaiensis</name>
    <dbReference type="NCBI Taxonomy" id="1431344"/>
    <lineage>
        <taxon>Bacteria</taxon>
        <taxon>Bacillati</taxon>
        <taxon>Actinomycetota</taxon>
        <taxon>Actinomycetes</taxon>
        <taxon>Kitasatosporales</taxon>
        <taxon>Streptomycetaceae</taxon>
        <taxon>Streptomyces</taxon>
    </lineage>
</organism>
<keyword evidence="10" id="KW-1185">Reference proteome</keyword>
<dbReference type="InterPro" id="IPR050189">
    <property type="entry name" value="MFS_Efflux_Transporters"/>
</dbReference>
<dbReference type="InterPro" id="IPR036259">
    <property type="entry name" value="MFS_trans_sf"/>
</dbReference>
<feature type="transmembrane region" description="Helical" evidence="7">
    <location>
        <begin position="365"/>
        <end position="384"/>
    </location>
</feature>
<feature type="transmembrane region" description="Helical" evidence="7">
    <location>
        <begin position="234"/>
        <end position="257"/>
    </location>
</feature>
<feature type="domain" description="Major facilitator superfamily (MFS) profile" evidence="8">
    <location>
        <begin position="7"/>
        <end position="423"/>
    </location>
</feature>
<comment type="subcellular location">
    <subcellularLocation>
        <location evidence="1">Cell membrane</location>
        <topology evidence="1">Multi-pass membrane protein</topology>
    </subcellularLocation>
</comment>
<sequence>MRAGYAVWLAALLAYVMAVFHRTSLGVAGLEAADQLGVGAGALSAFVLLQVVVYAAGQVPAGIAVDRWGARAALTASGLLLFLGQGTLALSDSFALAAVARVLVGMGDALVFVSVLGLIPQWFPAARVPVLTQVTTFLGQTGQALSAVPFLALLHGIGWSRAFAVAAVASLVTGVFACAVVRRGPYAAVRAAEQTPRPGEAAAPRGRRGRFARGGPRPAREVALWRVPGIRLAFFGHMGTQFSMMVFSLLWGVPYLVGVHERSATTGALLITLIVVTALCLGPLVGMLAARYPARRDRIFLVVIAVTAATWTVVLAWPGAAPTWLLVLLVVVLGIGGPASVVAFDVARASLPPHRWGVAQGVANLGGYSATPAALAVMGVAMTLLGGLDNPAALRLAWLAQYPLWGLAVVGILLAARDMRREAAGGAAPGVPPVAAGARRAGPAPRIENGIENGTDNRTDNRSDVRATSDSGPPLRSE</sequence>
<feature type="transmembrane region" description="Helical" evidence="7">
    <location>
        <begin position="269"/>
        <end position="290"/>
    </location>
</feature>
<evidence type="ECO:0000313" key="10">
    <source>
        <dbReference type="Proteomes" id="UP000727056"/>
    </source>
</evidence>
<feature type="transmembrane region" description="Helical" evidence="7">
    <location>
        <begin position="68"/>
        <end position="88"/>
    </location>
</feature>
<name>A0ABX1CFC3_9ACTN</name>
<dbReference type="CDD" id="cd06174">
    <property type="entry name" value="MFS"/>
    <property type="match status" value="1"/>
</dbReference>
<feature type="transmembrane region" description="Helical" evidence="7">
    <location>
        <begin position="396"/>
        <end position="416"/>
    </location>
</feature>
<feature type="transmembrane region" description="Helical" evidence="7">
    <location>
        <begin position="323"/>
        <end position="344"/>
    </location>
</feature>
<keyword evidence="2" id="KW-1003">Cell membrane</keyword>
<feature type="transmembrane region" description="Helical" evidence="7">
    <location>
        <begin position="36"/>
        <end position="56"/>
    </location>
</feature>
<evidence type="ECO:0000256" key="7">
    <source>
        <dbReference type="SAM" id="Phobius"/>
    </source>
</evidence>
<evidence type="ECO:0000256" key="2">
    <source>
        <dbReference type="ARBA" id="ARBA00022475"/>
    </source>
</evidence>
<dbReference type="Gene3D" id="1.20.1250.20">
    <property type="entry name" value="MFS general substrate transporter like domains"/>
    <property type="match status" value="2"/>
</dbReference>
<dbReference type="InterPro" id="IPR020846">
    <property type="entry name" value="MFS_dom"/>
</dbReference>
<feature type="compositionally biased region" description="Low complexity" evidence="6">
    <location>
        <begin position="433"/>
        <end position="446"/>
    </location>
</feature>
<dbReference type="RefSeq" id="WP_168087844.1">
    <property type="nucleotide sequence ID" value="NZ_JAAVJC010000051.1"/>
</dbReference>
<comment type="caution">
    <text evidence="9">The sequence shown here is derived from an EMBL/GenBank/DDBJ whole genome shotgun (WGS) entry which is preliminary data.</text>
</comment>
<dbReference type="SUPFAM" id="SSF103473">
    <property type="entry name" value="MFS general substrate transporter"/>
    <property type="match status" value="1"/>
</dbReference>
<gene>
    <name evidence="9" type="ORF">HCN52_08915</name>
</gene>
<dbReference type="InterPro" id="IPR011701">
    <property type="entry name" value="MFS"/>
</dbReference>
<evidence type="ECO:0000259" key="8">
    <source>
        <dbReference type="PROSITE" id="PS50850"/>
    </source>
</evidence>
<evidence type="ECO:0000256" key="3">
    <source>
        <dbReference type="ARBA" id="ARBA00022692"/>
    </source>
</evidence>
<evidence type="ECO:0000256" key="6">
    <source>
        <dbReference type="SAM" id="MobiDB-lite"/>
    </source>
</evidence>
<feature type="region of interest" description="Disordered" evidence="6">
    <location>
        <begin position="425"/>
        <end position="478"/>
    </location>
</feature>
<keyword evidence="5 7" id="KW-0472">Membrane</keyword>
<protein>
    <submittedName>
        <fullName evidence="9">MFS transporter</fullName>
    </submittedName>
</protein>
<reference evidence="9 10" key="1">
    <citation type="submission" date="2020-03" db="EMBL/GenBank/DDBJ databases">
        <title>Draft genome of Streptomyces sp. ventii, isolated from the Axial Seamount in the Pacific Ocean, and resequencing of the two type strains Streptomyces lonarensis strain NCL 716 and Streptomyces bohaiensis strain 11A07.</title>
        <authorList>
            <person name="Loughran R.M."/>
            <person name="Pfannmuller K.M."/>
            <person name="Wasson B.J."/>
            <person name="Deadmond M.C."/>
            <person name="Paddock B.E."/>
            <person name="Koyack M.J."/>
            <person name="Gallegos D.A."/>
            <person name="Mitchell E.A."/>
            <person name="Ushijima B."/>
            <person name="Saw J.H."/>
            <person name="Mcphail K.L."/>
            <person name="Videau P."/>
        </authorList>
    </citation>
    <scope>NUCLEOTIDE SEQUENCE [LARGE SCALE GENOMIC DNA]</scope>
    <source>
        <strain evidence="9 10">11A07</strain>
    </source>
</reference>
<dbReference type="PROSITE" id="PS50850">
    <property type="entry name" value="MFS"/>
    <property type="match status" value="1"/>
</dbReference>
<evidence type="ECO:0000256" key="1">
    <source>
        <dbReference type="ARBA" id="ARBA00004651"/>
    </source>
</evidence>
<evidence type="ECO:0000313" key="9">
    <source>
        <dbReference type="EMBL" id="NJQ15064.1"/>
    </source>
</evidence>
<dbReference type="PANTHER" id="PTHR43124:SF3">
    <property type="entry name" value="CHLORAMPHENICOL EFFLUX PUMP RV0191"/>
    <property type="match status" value="1"/>
</dbReference>
<keyword evidence="4 7" id="KW-1133">Transmembrane helix</keyword>
<feature type="transmembrane region" description="Helical" evidence="7">
    <location>
        <begin position="159"/>
        <end position="181"/>
    </location>
</feature>
<accession>A0ABX1CFC3</accession>
<proteinExistence type="predicted"/>
<evidence type="ECO:0000256" key="4">
    <source>
        <dbReference type="ARBA" id="ARBA00022989"/>
    </source>
</evidence>
<keyword evidence="3 7" id="KW-0812">Transmembrane</keyword>